<reference evidence="2 3" key="1">
    <citation type="submission" date="2016-09" db="EMBL/GenBank/DDBJ databases">
        <title>Complete genome sequence of the Lysinibacillus sphaericus LMG 22257, a specie of Bacillus with ureolytic activity that can effectively biodeposit calcium carbonate.</title>
        <authorList>
            <person name="Yan W."/>
        </authorList>
    </citation>
    <scope>NUCLEOTIDE SEQUENCE [LARGE SCALE GENOMIC DNA]</scope>
    <source>
        <strain evidence="2 3">LMG 22257</strain>
    </source>
</reference>
<dbReference type="PANTHER" id="PTHR30383">
    <property type="entry name" value="THIOESTERASE 1/PROTEASE 1/LYSOPHOSPHOLIPASE L1"/>
    <property type="match status" value="1"/>
</dbReference>
<dbReference type="InterPro" id="IPR051532">
    <property type="entry name" value="Ester_Hydrolysis_Enzymes"/>
</dbReference>
<dbReference type="EMBL" id="CP017560">
    <property type="protein sequence ID" value="AOV07690.1"/>
    <property type="molecule type" value="Genomic_DNA"/>
</dbReference>
<protein>
    <submittedName>
        <fullName evidence="2">GDSL family lipase</fullName>
    </submittedName>
</protein>
<sequence>MRKLLIMIVFSSLLLSGCHPGIFKNLPPVKERPYTAFEKWVIPGVFIQKSIYVIGLGDSLTEGIGDELKMGGYFGRVTTAMAEWQGVKDVEANNLAKRGRRSDQLITQLEGRDVQEQLKKADIILFTIGGNDVMKIVKRDLFELKINAFNEELSRFEKRLDEIFGIIRGLNGNAIIIVGGLYNPFSIVADEATEFDEILEDWNDAIEVRTVLDGKSCFIPVSDLFYSNENMVYHTDFFHPNAKGYVQMANRYIESIDKCNLFKLSDGNFDM</sequence>
<name>A0A1D8JG55_9BACL</name>
<dbReference type="KEGG" id="surl:BI350_09185"/>
<feature type="domain" description="SGNH hydrolase-type esterase" evidence="1">
    <location>
        <begin position="56"/>
        <end position="245"/>
    </location>
</feature>
<dbReference type="InterPro" id="IPR036514">
    <property type="entry name" value="SGNH_hydro_sf"/>
</dbReference>
<dbReference type="PROSITE" id="PS51257">
    <property type="entry name" value="PROKAR_LIPOPROTEIN"/>
    <property type="match status" value="1"/>
</dbReference>
<gene>
    <name evidence="2" type="ORF">BI350_09185</name>
</gene>
<dbReference type="InterPro" id="IPR013830">
    <property type="entry name" value="SGNH_hydro"/>
</dbReference>
<dbReference type="SUPFAM" id="SSF52266">
    <property type="entry name" value="SGNH hydrolase"/>
    <property type="match status" value="1"/>
</dbReference>
<keyword evidence="3" id="KW-1185">Reference proteome</keyword>
<dbReference type="Gene3D" id="3.40.50.1110">
    <property type="entry name" value="SGNH hydrolase"/>
    <property type="match status" value="1"/>
</dbReference>
<dbReference type="PANTHER" id="PTHR30383:SF27">
    <property type="entry name" value="SPORE GERMINATION LIPASE LIPC"/>
    <property type="match status" value="1"/>
</dbReference>
<proteinExistence type="predicted"/>
<dbReference type="AlphaFoldDB" id="A0A1D8JG55"/>
<accession>A0A1D8JG55</accession>
<evidence type="ECO:0000259" key="1">
    <source>
        <dbReference type="Pfam" id="PF13472"/>
    </source>
</evidence>
<dbReference type="Proteomes" id="UP000185746">
    <property type="component" value="Chromosome"/>
</dbReference>
<organism evidence="2 3">
    <name type="scientific">Sporosarcina ureilytica</name>
    <dbReference type="NCBI Taxonomy" id="298596"/>
    <lineage>
        <taxon>Bacteria</taxon>
        <taxon>Bacillati</taxon>
        <taxon>Bacillota</taxon>
        <taxon>Bacilli</taxon>
        <taxon>Bacillales</taxon>
        <taxon>Caryophanaceae</taxon>
        <taxon>Sporosarcina</taxon>
    </lineage>
</organism>
<dbReference type="Pfam" id="PF13472">
    <property type="entry name" value="Lipase_GDSL_2"/>
    <property type="match status" value="1"/>
</dbReference>
<dbReference type="GO" id="GO:0004622">
    <property type="term" value="F:phosphatidylcholine lysophospholipase activity"/>
    <property type="evidence" value="ECO:0007669"/>
    <property type="project" value="TreeGrafter"/>
</dbReference>
<dbReference type="RefSeq" id="WP_075527826.1">
    <property type="nucleotide sequence ID" value="NZ_CP017560.1"/>
</dbReference>
<evidence type="ECO:0000313" key="3">
    <source>
        <dbReference type="Proteomes" id="UP000185746"/>
    </source>
</evidence>
<evidence type="ECO:0000313" key="2">
    <source>
        <dbReference type="EMBL" id="AOV07690.1"/>
    </source>
</evidence>